<keyword evidence="2" id="KW-1185">Reference proteome</keyword>
<comment type="caution">
    <text evidence="1">The sequence shown here is derived from an EMBL/GenBank/DDBJ whole genome shotgun (WGS) entry which is preliminary data.</text>
</comment>
<organism evidence="1 2">
    <name type="scientific">Galemys pyrenaicus</name>
    <name type="common">Iberian desman</name>
    <name type="synonym">Pyrenean desman</name>
    <dbReference type="NCBI Taxonomy" id="202257"/>
    <lineage>
        <taxon>Eukaryota</taxon>
        <taxon>Metazoa</taxon>
        <taxon>Chordata</taxon>
        <taxon>Craniata</taxon>
        <taxon>Vertebrata</taxon>
        <taxon>Euteleostomi</taxon>
        <taxon>Mammalia</taxon>
        <taxon>Eutheria</taxon>
        <taxon>Laurasiatheria</taxon>
        <taxon>Eulipotyphla</taxon>
        <taxon>Talpidae</taxon>
        <taxon>Galemys</taxon>
    </lineage>
</organism>
<dbReference type="GO" id="GO:0000463">
    <property type="term" value="P:maturation of LSU-rRNA from tricistronic rRNA transcript (SSU-rRNA, 5.8S rRNA, LSU-rRNA)"/>
    <property type="evidence" value="ECO:0007669"/>
    <property type="project" value="TreeGrafter"/>
</dbReference>
<dbReference type="SUPFAM" id="SSF55129">
    <property type="entry name" value="Ribosomal protein L30p/L7e"/>
    <property type="match status" value="1"/>
</dbReference>
<dbReference type="Proteomes" id="UP000700334">
    <property type="component" value="Unassembled WGS sequence"/>
</dbReference>
<dbReference type="PANTHER" id="PTHR11524">
    <property type="entry name" value="60S RIBOSOMAL PROTEIN L7"/>
    <property type="match status" value="1"/>
</dbReference>
<dbReference type="AlphaFoldDB" id="A0A8J6DPH7"/>
<sequence length="100" mass="11850">EKLKKFHRAEDQVPKNKVCTKDAWKGKEGAVFERAKHYHRNRGRSRELRIFNVTFVKPNKASVNMLKIIEPCITWGYPNLKSVNELIYKLSYGKSTREWL</sequence>
<evidence type="ECO:0000313" key="1">
    <source>
        <dbReference type="EMBL" id="KAG8515255.1"/>
    </source>
</evidence>
<gene>
    <name evidence="1" type="ORF">J0S82_008609</name>
</gene>
<dbReference type="OrthoDB" id="28644at2759"/>
<name>A0A8J6DPH7_GALPY</name>
<reference evidence="1" key="1">
    <citation type="journal article" date="2021" name="Evol. Appl.">
        <title>The genome of the Pyrenean desman and the effects of bottlenecks and inbreeding on the genomic landscape of an endangered species.</title>
        <authorList>
            <person name="Escoda L."/>
            <person name="Castresana J."/>
        </authorList>
    </citation>
    <scope>NUCLEOTIDE SEQUENCE</scope>
    <source>
        <strain evidence="1">IBE-C5619</strain>
    </source>
</reference>
<feature type="non-terminal residue" evidence="1">
    <location>
        <position position="100"/>
    </location>
</feature>
<dbReference type="Gene3D" id="3.30.1390.20">
    <property type="entry name" value="Ribosomal protein L30, ferredoxin-like fold domain"/>
    <property type="match status" value="1"/>
</dbReference>
<dbReference type="InterPro" id="IPR039699">
    <property type="entry name" value="Ribosomal_uL30"/>
</dbReference>
<dbReference type="GO" id="GO:0003723">
    <property type="term" value="F:RNA binding"/>
    <property type="evidence" value="ECO:0007669"/>
    <property type="project" value="TreeGrafter"/>
</dbReference>
<keyword evidence="1" id="KW-0689">Ribosomal protein</keyword>
<keyword evidence="1" id="KW-0687">Ribonucleoprotein</keyword>
<protein>
    <submittedName>
        <fullName evidence="1">60S ribosomal protein L7</fullName>
    </submittedName>
</protein>
<dbReference type="InterPro" id="IPR036919">
    <property type="entry name" value="Ribo_uL30_ferredoxin-like_sf"/>
</dbReference>
<dbReference type="GO" id="GO:0003735">
    <property type="term" value="F:structural constituent of ribosome"/>
    <property type="evidence" value="ECO:0007669"/>
    <property type="project" value="TreeGrafter"/>
</dbReference>
<dbReference type="EMBL" id="JAGFMF010011712">
    <property type="protein sequence ID" value="KAG8515255.1"/>
    <property type="molecule type" value="Genomic_DNA"/>
</dbReference>
<evidence type="ECO:0000313" key="2">
    <source>
        <dbReference type="Proteomes" id="UP000700334"/>
    </source>
</evidence>
<accession>A0A8J6DPH7</accession>
<dbReference type="PANTHER" id="PTHR11524:SF12">
    <property type="entry name" value="LARGE RIBOSOMAL SUBUNIT PROTEIN UL30"/>
    <property type="match status" value="1"/>
</dbReference>
<dbReference type="GO" id="GO:0022625">
    <property type="term" value="C:cytosolic large ribosomal subunit"/>
    <property type="evidence" value="ECO:0007669"/>
    <property type="project" value="TreeGrafter"/>
</dbReference>
<proteinExistence type="predicted"/>